<organism evidence="1 2">
    <name type="scientific">Spirosoma aureum</name>
    <dbReference type="NCBI Taxonomy" id="2692134"/>
    <lineage>
        <taxon>Bacteria</taxon>
        <taxon>Pseudomonadati</taxon>
        <taxon>Bacteroidota</taxon>
        <taxon>Cytophagia</taxon>
        <taxon>Cytophagales</taxon>
        <taxon>Cytophagaceae</taxon>
        <taxon>Spirosoma</taxon>
    </lineage>
</organism>
<dbReference type="Proteomes" id="UP000501802">
    <property type="component" value="Chromosome"/>
</dbReference>
<evidence type="ECO:0000313" key="1">
    <source>
        <dbReference type="EMBL" id="QIP13686.1"/>
    </source>
</evidence>
<keyword evidence="2" id="KW-1185">Reference proteome</keyword>
<evidence type="ECO:0008006" key="3">
    <source>
        <dbReference type="Google" id="ProtNLM"/>
    </source>
</evidence>
<dbReference type="KEGG" id="spib:G8759_14180"/>
<gene>
    <name evidence="1" type="ORF">G8759_14180</name>
</gene>
<protein>
    <recommendedName>
        <fullName evidence="3">Transposase</fullName>
    </recommendedName>
</protein>
<accession>A0A6G9AMW6</accession>
<dbReference type="RefSeq" id="WP_167208996.1">
    <property type="nucleotide sequence ID" value="NZ_CP050063.1"/>
</dbReference>
<sequence>MPEKVIAIYCFLDDFFVETRHPGSIKPQAKPKVSDAIILTTAIISARFFGGNQASAMLYRADKQGDIMLEKSTFN</sequence>
<proteinExistence type="predicted"/>
<dbReference type="EMBL" id="CP050063">
    <property type="protein sequence ID" value="QIP13686.1"/>
    <property type="molecule type" value="Genomic_DNA"/>
</dbReference>
<name>A0A6G9AMW6_9BACT</name>
<evidence type="ECO:0000313" key="2">
    <source>
        <dbReference type="Proteomes" id="UP000501802"/>
    </source>
</evidence>
<reference evidence="1 2" key="1">
    <citation type="submission" date="2020-03" db="EMBL/GenBank/DDBJ databases">
        <authorList>
            <person name="Kim M.K."/>
        </authorList>
    </citation>
    <scope>NUCLEOTIDE SEQUENCE [LARGE SCALE GENOMIC DNA]</scope>
    <source>
        <strain evidence="1 2">BT328</strain>
    </source>
</reference>
<dbReference type="AlphaFoldDB" id="A0A6G9AMW6"/>